<name>A0AAE0ZBA0_9GAST</name>
<evidence type="ECO:0000313" key="2">
    <source>
        <dbReference type="Proteomes" id="UP001283361"/>
    </source>
</evidence>
<accession>A0AAE0ZBA0</accession>
<protein>
    <submittedName>
        <fullName evidence="1">Uncharacterized protein</fullName>
    </submittedName>
</protein>
<organism evidence="1 2">
    <name type="scientific">Elysia crispata</name>
    <name type="common">lettuce slug</name>
    <dbReference type="NCBI Taxonomy" id="231223"/>
    <lineage>
        <taxon>Eukaryota</taxon>
        <taxon>Metazoa</taxon>
        <taxon>Spiralia</taxon>
        <taxon>Lophotrochozoa</taxon>
        <taxon>Mollusca</taxon>
        <taxon>Gastropoda</taxon>
        <taxon>Heterobranchia</taxon>
        <taxon>Euthyneura</taxon>
        <taxon>Panpulmonata</taxon>
        <taxon>Sacoglossa</taxon>
        <taxon>Placobranchoidea</taxon>
        <taxon>Plakobranchidae</taxon>
        <taxon>Elysia</taxon>
    </lineage>
</organism>
<dbReference type="Proteomes" id="UP001283361">
    <property type="component" value="Unassembled WGS sequence"/>
</dbReference>
<comment type="caution">
    <text evidence="1">The sequence shown here is derived from an EMBL/GenBank/DDBJ whole genome shotgun (WGS) entry which is preliminary data.</text>
</comment>
<sequence>MKDKPEETRIALDCPDITECHRDQRAHSLARGNGRSVVITREYEGRSGEGEIKGRVLVSYGSFIHWSAD</sequence>
<dbReference type="AlphaFoldDB" id="A0AAE0ZBA0"/>
<gene>
    <name evidence="1" type="ORF">RRG08_053797</name>
</gene>
<evidence type="ECO:0000313" key="1">
    <source>
        <dbReference type="EMBL" id="KAK3766294.1"/>
    </source>
</evidence>
<proteinExistence type="predicted"/>
<dbReference type="EMBL" id="JAWDGP010004237">
    <property type="protein sequence ID" value="KAK3766294.1"/>
    <property type="molecule type" value="Genomic_DNA"/>
</dbReference>
<keyword evidence="2" id="KW-1185">Reference proteome</keyword>
<reference evidence="1" key="1">
    <citation type="journal article" date="2023" name="G3 (Bethesda)">
        <title>A reference genome for the long-term kleptoplast-retaining sea slug Elysia crispata morphotype clarki.</title>
        <authorList>
            <person name="Eastman K.E."/>
            <person name="Pendleton A.L."/>
            <person name="Shaikh M.A."/>
            <person name="Suttiyut T."/>
            <person name="Ogas R."/>
            <person name="Tomko P."/>
            <person name="Gavelis G."/>
            <person name="Widhalm J.R."/>
            <person name="Wisecaver J.H."/>
        </authorList>
    </citation>
    <scope>NUCLEOTIDE SEQUENCE</scope>
    <source>
        <strain evidence="1">ECLA1</strain>
    </source>
</reference>